<accession>A0ABS7A1P4</accession>
<evidence type="ECO:0000313" key="2">
    <source>
        <dbReference type="Proteomes" id="UP001196565"/>
    </source>
</evidence>
<reference evidence="1 2" key="1">
    <citation type="submission" date="2021-07" db="EMBL/GenBank/DDBJ databases">
        <authorList>
            <person name="So Y."/>
        </authorList>
    </citation>
    <scope>NUCLEOTIDE SEQUENCE [LARGE SCALE GENOMIC DNA]</scope>
    <source>
        <strain evidence="1 2">HJA6</strain>
    </source>
</reference>
<dbReference type="EMBL" id="JAHYBZ010000001">
    <property type="protein sequence ID" value="MBW6396224.1"/>
    <property type="molecule type" value="Genomic_DNA"/>
</dbReference>
<keyword evidence="2" id="KW-1185">Reference proteome</keyword>
<dbReference type="Proteomes" id="UP001196565">
    <property type="component" value="Unassembled WGS sequence"/>
</dbReference>
<proteinExistence type="predicted"/>
<protein>
    <submittedName>
        <fullName evidence="1">Uncharacterized protein</fullName>
    </submittedName>
</protein>
<comment type="caution">
    <text evidence="1">The sequence shown here is derived from an EMBL/GenBank/DDBJ whole genome shotgun (WGS) entry which is preliminary data.</text>
</comment>
<name>A0ABS7A1P4_9PROT</name>
<evidence type="ECO:0000313" key="1">
    <source>
        <dbReference type="EMBL" id="MBW6396224.1"/>
    </source>
</evidence>
<dbReference type="RefSeq" id="WP_219760616.1">
    <property type="nucleotide sequence ID" value="NZ_JAHYBZ010000001.1"/>
</dbReference>
<gene>
    <name evidence="1" type="ORF">KPL78_00120</name>
</gene>
<sequence length="121" mass="13326">MAPFSRVASGCVDQSVVGVVVGALLPRELRRLPLAEACCEPRRRCDAEALLRLRRWRCAVLRRLLRLEALGVSVEAAAASVPVVRGRLRAASASLNEPRARINPAARRKARNMVMASFWPL</sequence>
<organism evidence="1 2">
    <name type="scientific">Roseomonas alba</name>
    <dbReference type="NCBI Taxonomy" id="2846776"/>
    <lineage>
        <taxon>Bacteria</taxon>
        <taxon>Pseudomonadati</taxon>
        <taxon>Pseudomonadota</taxon>
        <taxon>Alphaproteobacteria</taxon>
        <taxon>Acetobacterales</taxon>
        <taxon>Roseomonadaceae</taxon>
        <taxon>Roseomonas</taxon>
    </lineage>
</organism>